<dbReference type="InParanoid" id="A0A507BNJ2"/>
<dbReference type="GO" id="GO:0016491">
    <property type="term" value="F:oxidoreductase activity"/>
    <property type="evidence" value="ECO:0007669"/>
    <property type="project" value="UniProtKB-KW"/>
</dbReference>
<dbReference type="Gene3D" id="3.40.50.720">
    <property type="entry name" value="NAD(P)-binding Rossmann-like Domain"/>
    <property type="match status" value="1"/>
</dbReference>
<comment type="similarity">
    <text evidence="1">Belongs to the short-chain dehydrogenases/reductases (SDR) family.</text>
</comment>
<evidence type="ECO:0000313" key="4">
    <source>
        <dbReference type="Proteomes" id="UP000319257"/>
    </source>
</evidence>
<dbReference type="PRINTS" id="PR00081">
    <property type="entry name" value="GDHRDH"/>
</dbReference>
<organism evidence="3 4">
    <name type="scientific">Thyridium curvatum</name>
    <dbReference type="NCBI Taxonomy" id="1093900"/>
    <lineage>
        <taxon>Eukaryota</taxon>
        <taxon>Fungi</taxon>
        <taxon>Dikarya</taxon>
        <taxon>Ascomycota</taxon>
        <taxon>Pezizomycotina</taxon>
        <taxon>Sordariomycetes</taxon>
        <taxon>Sordariomycetidae</taxon>
        <taxon>Thyridiales</taxon>
        <taxon>Thyridiaceae</taxon>
        <taxon>Thyridium</taxon>
    </lineage>
</organism>
<dbReference type="PANTHER" id="PTHR24320">
    <property type="entry name" value="RETINOL DEHYDROGENASE"/>
    <property type="match status" value="1"/>
</dbReference>
<dbReference type="Proteomes" id="UP000319257">
    <property type="component" value="Unassembled WGS sequence"/>
</dbReference>
<keyword evidence="4" id="KW-1185">Reference proteome</keyword>
<dbReference type="InterPro" id="IPR036291">
    <property type="entry name" value="NAD(P)-bd_dom_sf"/>
</dbReference>
<gene>
    <name evidence="3" type="ORF">E0L32_011769</name>
</gene>
<dbReference type="Pfam" id="PF00106">
    <property type="entry name" value="adh_short"/>
    <property type="match status" value="1"/>
</dbReference>
<comment type="caution">
    <text evidence="3">The sequence shown here is derived from an EMBL/GenBank/DDBJ whole genome shotgun (WGS) entry which is preliminary data.</text>
</comment>
<dbReference type="GeneID" id="41979216"/>
<dbReference type="EMBL" id="SKBQ01000118">
    <property type="protein sequence ID" value="TPX18320.1"/>
    <property type="molecule type" value="Genomic_DNA"/>
</dbReference>
<evidence type="ECO:0000256" key="1">
    <source>
        <dbReference type="ARBA" id="ARBA00006484"/>
    </source>
</evidence>
<sequence>MSLYAAAHANPQGIGDARPTALQIVQDNDMEGKLVDKTAVVTGVSSGVGIEIVRALAATRATLILTARNLEKAQAALADIYKPDTMHFVHMDQSSLSSVRTAGKEILTKTDNKISLLIGNAGVMALQERTLTEDGYEAQFATNHLSHFLLFHLLRPALLAGSTPDFHSRIVLLSGSVHRIKGLNNADNYHFEKGGYDPWTAYAQSKTANTYMANELERRYGSRGLHATSAHPGNIPTGLVRHLPKEQIEAMKNPTYLPILKSPAQGAATPLVAAVGKEWEGRGGKYLANCVEAPVGEDDGDIFNPKTSSVTYNPKDEARLWADSLKMVGLPDDED</sequence>
<reference evidence="3 4" key="1">
    <citation type="submission" date="2019-06" db="EMBL/GenBank/DDBJ databases">
        <title>Draft genome sequence of the filamentous fungus Phialemoniopsis curvata isolated from diesel fuel.</title>
        <authorList>
            <person name="Varaljay V.A."/>
            <person name="Lyon W.J."/>
            <person name="Crouch A.L."/>
            <person name="Drake C.E."/>
            <person name="Hollomon J.M."/>
            <person name="Nadeau L.J."/>
            <person name="Nunn H.S."/>
            <person name="Stevenson B.S."/>
            <person name="Bojanowski C.L."/>
            <person name="Crookes-Goodson W.J."/>
        </authorList>
    </citation>
    <scope>NUCLEOTIDE SEQUENCE [LARGE SCALE GENOMIC DNA]</scope>
    <source>
        <strain evidence="3 4">D216</strain>
    </source>
</reference>
<protein>
    <submittedName>
        <fullName evidence="3">Uncharacterized protein</fullName>
    </submittedName>
</protein>
<dbReference type="OrthoDB" id="191139at2759"/>
<dbReference type="InterPro" id="IPR002347">
    <property type="entry name" value="SDR_fam"/>
</dbReference>
<dbReference type="AlphaFoldDB" id="A0A507BNJ2"/>
<evidence type="ECO:0000313" key="3">
    <source>
        <dbReference type="EMBL" id="TPX18320.1"/>
    </source>
</evidence>
<dbReference type="RefSeq" id="XP_031000031.1">
    <property type="nucleotide sequence ID" value="XM_031134534.1"/>
</dbReference>
<proteinExistence type="inferred from homology"/>
<evidence type="ECO:0000256" key="2">
    <source>
        <dbReference type="ARBA" id="ARBA00023002"/>
    </source>
</evidence>
<dbReference type="SUPFAM" id="SSF51735">
    <property type="entry name" value="NAD(P)-binding Rossmann-fold domains"/>
    <property type="match status" value="1"/>
</dbReference>
<dbReference type="STRING" id="1093900.A0A507BNJ2"/>
<dbReference type="PANTHER" id="PTHR24320:SF272">
    <property type="entry name" value="NAD(P)-BINDING ROSSMANN-FOLD SUPERFAMILY PROTEIN"/>
    <property type="match status" value="1"/>
</dbReference>
<keyword evidence="2" id="KW-0560">Oxidoreductase</keyword>
<accession>A0A507BNJ2</accession>
<name>A0A507BNJ2_9PEZI</name>